<dbReference type="InterPro" id="IPR039859">
    <property type="entry name" value="PFA4/ZDH16/20/ERF2-like"/>
</dbReference>
<sequence>MGRSKLGSVGTDFEARYWLSLDPCGLLCLSFSYGLHLFALVASGLVLTSHHVAAQCLYGVLYVPLSTLALWSLTMAAATDPGAVPMGARPLPGAGEEEGVVVERDDVRGGLRRRRGVRRCRKCNDNYKPARAHHDSVTGRCVVKMDHFCPWVGNAVGIMNHKASGRASRNWAFSSHSSTFIIIVVRIAFAFASGFAPALLERRHHHQRFTFLVSPSSQCYLTKQQFFILFILYTFLTSIVSLVLILIRVIRCQYYVLLPPSHTNSTADATVTSNYIDVDAMLHYRHSIDHSHAPPPHPGCDSDQTVVILALSIITVLFFLFTFCMLLEQTEAISTNMSKIARMKTRGGMVSHPNEYAPVATEFNEVFGGEHPTMSWHWALPLSVRFPEWAVDNVMGFEYHGSREEVAGPYREPSETDGENSSVISMSSGMSSSLGDSGGGVGGIGIGGRIDGYLGTVEVGPVTGGMDVERGGLLLEDKEEISPPSTLSGGGVKKRSTNGSLT</sequence>
<accession>A0ABD3N9I9</accession>
<dbReference type="EMBL" id="JALLAZ020001657">
    <property type="protein sequence ID" value="KAL3769350.1"/>
    <property type="molecule type" value="Genomic_DNA"/>
</dbReference>
<keyword evidence="11" id="KW-1185">Reference proteome</keyword>
<comment type="catalytic activity">
    <reaction evidence="7">
        <text>L-cysteinyl-[protein] + hexadecanoyl-CoA = S-hexadecanoyl-L-cysteinyl-[protein] + CoA</text>
        <dbReference type="Rhea" id="RHEA:36683"/>
        <dbReference type="Rhea" id="RHEA-COMP:10131"/>
        <dbReference type="Rhea" id="RHEA-COMP:11032"/>
        <dbReference type="ChEBI" id="CHEBI:29950"/>
        <dbReference type="ChEBI" id="CHEBI:57287"/>
        <dbReference type="ChEBI" id="CHEBI:57379"/>
        <dbReference type="ChEBI" id="CHEBI:74151"/>
        <dbReference type="EC" id="2.3.1.225"/>
    </reaction>
</comment>
<feature type="region of interest" description="Disordered" evidence="8">
    <location>
        <begin position="471"/>
        <end position="502"/>
    </location>
</feature>
<dbReference type="PANTHER" id="PTHR12246">
    <property type="entry name" value="PALMITOYLTRANSFERASE ZDHHC16"/>
    <property type="match status" value="1"/>
</dbReference>
<organism evidence="10 11">
    <name type="scientific">Stephanodiscus triporus</name>
    <dbReference type="NCBI Taxonomy" id="2934178"/>
    <lineage>
        <taxon>Eukaryota</taxon>
        <taxon>Sar</taxon>
        <taxon>Stramenopiles</taxon>
        <taxon>Ochrophyta</taxon>
        <taxon>Bacillariophyta</taxon>
        <taxon>Coscinodiscophyceae</taxon>
        <taxon>Thalassiosirophycidae</taxon>
        <taxon>Stephanodiscales</taxon>
        <taxon>Stephanodiscaceae</taxon>
        <taxon>Stephanodiscus</taxon>
    </lineage>
</organism>
<evidence type="ECO:0000256" key="7">
    <source>
        <dbReference type="RuleBase" id="RU079119"/>
    </source>
</evidence>
<evidence type="ECO:0000256" key="1">
    <source>
        <dbReference type="ARBA" id="ARBA00004141"/>
    </source>
</evidence>
<comment type="caution">
    <text evidence="10">The sequence shown here is derived from an EMBL/GenBank/DDBJ whole genome shotgun (WGS) entry which is preliminary data.</text>
</comment>
<dbReference type="Pfam" id="PF01529">
    <property type="entry name" value="DHHC"/>
    <property type="match status" value="1"/>
</dbReference>
<feature type="transmembrane region" description="Helical" evidence="7">
    <location>
        <begin position="226"/>
        <end position="250"/>
    </location>
</feature>
<comment type="domain">
    <text evidence="7">The DHHC domain is required for palmitoyltransferase activity.</text>
</comment>
<evidence type="ECO:0000256" key="3">
    <source>
        <dbReference type="ARBA" id="ARBA00022692"/>
    </source>
</evidence>
<keyword evidence="2 7" id="KW-0808">Transferase</keyword>
<evidence type="ECO:0000256" key="8">
    <source>
        <dbReference type="SAM" id="MobiDB-lite"/>
    </source>
</evidence>
<dbReference type="PROSITE" id="PS50216">
    <property type="entry name" value="DHHC"/>
    <property type="match status" value="1"/>
</dbReference>
<proteinExistence type="inferred from homology"/>
<evidence type="ECO:0000259" key="9">
    <source>
        <dbReference type="Pfam" id="PF01529"/>
    </source>
</evidence>
<keyword evidence="6 7" id="KW-0012">Acyltransferase</keyword>
<name>A0ABD3N9I9_9STRA</name>
<evidence type="ECO:0000256" key="2">
    <source>
        <dbReference type="ARBA" id="ARBA00022679"/>
    </source>
</evidence>
<keyword evidence="4 7" id="KW-1133">Transmembrane helix</keyword>
<keyword evidence="5 7" id="KW-0472">Membrane</keyword>
<evidence type="ECO:0000256" key="5">
    <source>
        <dbReference type="ARBA" id="ARBA00023136"/>
    </source>
</evidence>
<feature type="domain" description="Palmitoyltransferase DHHC" evidence="9">
    <location>
        <begin position="119"/>
        <end position="162"/>
    </location>
</feature>
<dbReference type="InterPro" id="IPR001594">
    <property type="entry name" value="Palmitoyltrfase_DHHC"/>
</dbReference>
<gene>
    <name evidence="10" type="ORF">ACHAW5_008778</name>
</gene>
<dbReference type="EC" id="2.3.1.225" evidence="7"/>
<reference evidence="10 11" key="1">
    <citation type="submission" date="2024-10" db="EMBL/GenBank/DDBJ databases">
        <title>Updated reference genomes for cyclostephanoid diatoms.</title>
        <authorList>
            <person name="Roberts W.R."/>
            <person name="Alverson A.J."/>
        </authorList>
    </citation>
    <scope>NUCLEOTIDE SEQUENCE [LARGE SCALE GENOMIC DNA]</scope>
    <source>
        <strain evidence="10 11">AJA276-08</strain>
    </source>
</reference>
<feature type="compositionally biased region" description="Low complexity" evidence="8">
    <location>
        <begin position="421"/>
        <end position="435"/>
    </location>
</feature>
<dbReference type="GO" id="GO:0019706">
    <property type="term" value="F:protein-cysteine S-palmitoyltransferase activity"/>
    <property type="evidence" value="ECO:0007669"/>
    <property type="project" value="UniProtKB-EC"/>
</dbReference>
<comment type="subcellular location">
    <subcellularLocation>
        <location evidence="1">Membrane</location>
        <topology evidence="1">Multi-pass membrane protein</topology>
    </subcellularLocation>
</comment>
<protein>
    <recommendedName>
        <fullName evidence="7">Palmitoyltransferase</fullName>
        <ecNumber evidence="7">2.3.1.225</ecNumber>
    </recommendedName>
</protein>
<feature type="transmembrane region" description="Helical" evidence="7">
    <location>
        <begin position="20"/>
        <end position="47"/>
    </location>
</feature>
<dbReference type="AlphaFoldDB" id="A0ABD3N9I9"/>
<dbReference type="Proteomes" id="UP001530315">
    <property type="component" value="Unassembled WGS sequence"/>
</dbReference>
<feature type="region of interest" description="Disordered" evidence="8">
    <location>
        <begin position="406"/>
        <end position="437"/>
    </location>
</feature>
<feature type="transmembrane region" description="Helical" evidence="7">
    <location>
        <begin position="59"/>
        <end position="78"/>
    </location>
</feature>
<feature type="transmembrane region" description="Helical" evidence="7">
    <location>
        <begin position="306"/>
        <end position="327"/>
    </location>
</feature>
<dbReference type="GO" id="GO:0016020">
    <property type="term" value="C:membrane"/>
    <property type="evidence" value="ECO:0007669"/>
    <property type="project" value="UniProtKB-SubCell"/>
</dbReference>
<comment type="similarity">
    <text evidence="7">Belongs to the DHHC palmitoyltransferase family.</text>
</comment>
<evidence type="ECO:0000313" key="11">
    <source>
        <dbReference type="Proteomes" id="UP001530315"/>
    </source>
</evidence>
<feature type="transmembrane region" description="Helical" evidence="7">
    <location>
        <begin position="180"/>
        <end position="200"/>
    </location>
</feature>
<keyword evidence="3 7" id="KW-0812">Transmembrane</keyword>
<evidence type="ECO:0000256" key="6">
    <source>
        <dbReference type="ARBA" id="ARBA00023315"/>
    </source>
</evidence>
<evidence type="ECO:0000313" key="10">
    <source>
        <dbReference type="EMBL" id="KAL3769350.1"/>
    </source>
</evidence>
<evidence type="ECO:0000256" key="4">
    <source>
        <dbReference type="ARBA" id="ARBA00022989"/>
    </source>
</evidence>